<keyword evidence="6 7" id="KW-0472">Membrane</keyword>
<proteinExistence type="predicted"/>
<feature type="transmembrane region" description="Helical" evidence="7">
    <location>
        <begin position="325"/>
        <end position="346"/>
    </location>
</feature>
<evidence type="ECO:0000256" key="7">
    <source>
        <dbReference type="SAM" id="Phobius"/>
    </source>
</evidence>
<feature type="transmembrane region" description="Helical" evidence="7">
    <location>
        <begin position="21"/>
        <end position="40"/>
    </location>
</feature>
<feature type="transmembrane region" description="Helical" evidence="7">
    <location>
        <begin position="245"/>
        <end position="271"/>
    </location>
</feature>
<dbReference type="InterPro" id="IPR002528">
    <property type="entry name" value="MATE_fam"/>
</dbReference>
<evidence type="ECO:0000313" key="8">
    <source>
        <dbReference type="EMBL" id="AOR23531.1"/>
    </source>
</evidence>
<dbReference type="GO" id="GO:0005886">
    <property type="term" value="C:plasma membrane"/>
    <property type="evidence" value="ECO:0007669"/>
    <property type="project" value="UniProtKB-SubCell"/>
</dbReference>
<dbReference type="GO" id="GO:0015297">
    <property type="term" value="F:antiporter activity"/>
    <property type="evidence" value="ECO:0007669"/>
    <property type="project" value="InterPro"/>
</dbReference>
<protein>
    <submittedName>
        <fullName evidence="8">MATE family efflux transporter</fullName>
    </submittedName>
</protein>
<keyword evidence="5 7" id="KW-1133">Transmembrane helix</keyword>
<keyword evidence="3" id="KW-1003">Cell membrane</keyword>
<feature type="transmembrane region" description="Helical" evidence="7">
    <location>
        <begin position="424"/>
        <end position="442"/>
    </location>
</feature>
<dbReference type="PANTHER" id="PTHR42925">
    <property type="entry name" value="MULTIDRUG AND TOXIN EFFLUX PROTEIN MATE FAMILY"/>
    <property type="match status" value="1"/>
</dbReference>
<feature type="transmembrane region" description="Helical" evidence="7">
    <location>
        <begin position="396"/>
        <end position="418"/>
    </location>
</feature>
<dbReference type="OrthoDB" id="9780160at2"/>
<dbReference type="EMBL" id="CP017253">
    <property type="protein sequence ID" value="AOR23531.1"/>
    <property type="molecule type" value="Genomic_DNA"/>
</dbReference>
<dbReference type="STRING" id="394958.BGI42_07195"/>
<dbReference type="NCBIfam" id="TIGR00797">
    <property type="entry name" value="matE"/>
    <property type="match status" value="1"/>
</dbReference>
<name>A0A1D7XJL5_9CLOT</name>
<comment type="subcellular location">
    <subcellularLocation>
        <location evidence="1">Cell membrane</location>
        <topology evidence="1">Multi-pass membrane protein</topology>
    </subcellularLocation>
</comment>
<keyword evidence="2" id="KW-0813">Transport</keyword>
<evidence type="ECO:0000256" key="3">
    <source>
        <dbReference type="ARBA" id="ARBA00022475"/>
    </source>
</evidence>
<dbReference type="GO" id="GO:0042910">
    <property type="term" value="F:xenobiotic transmembrane transporter activity"/>
    <property type="evidence" value="ECO:0007669"/>
    <property type="project" value="InterPro"/>
</dbReference>
<dbReference type="InterPro" id="IPR048279">
    <property type="entry name" value="MdtK-like"/>
</dbReference>
<feature type="transmembrane region" description="Helical" evidence="7">
    <location>
        <begin position="291"/>
        <end position="313"/>
    </location>
</feature>
<dbReference type="RefSeq" id="WP_069679682.1">
    <property type="nucleotide sequence ID" value="NZ_CP017253.2"/>
</dbReference>
<feature type="transmembrane region" description="Helical" evidence="7">
    <location>
        <begin position="202"/>
        <end position="224"/>
    </location>
</feature>
<feature type="transmembrane region" description="Helical" evidence="7">
    <location>
        <begin position="52"/>
        <end position="75"/>
    </location>
</feature>
<dbReference type="Pfam" id="PF01554">
    <property type="entry name" value="MatE"/>
    <property type="match status" value="2"/>
</dbReference>
<reference evidence="9" key="1">
    <citation type="submission" date="2016-09" db="EMBL/GenBank/DDBJ databases">
        <title>Genomics of Clostridium taeniosporum, an organism which forms endospores with ribbon-like appendages.</title>
        <authorList>
            <person name="Walker J.R."/>
        </authorList>
    </citation>
    <scope>NUCLEOTIDE SEQUENCE [LARGE SCALE GENOMIC DNA]</scope>
    <source>
        <strain evidence="9">1/k</strain>
    </source>
</reference>
<keyword evidence="4 7" id="KW-0812">Transmembrane</keyword>
<gene>
    <name evidence="8" type="ORF">BGI42_07195</name>
</gene>
<dbReference type="PANTHER" id="PTHR42925:SF2">
    <property type="entry name" value="NA+ DRIVEN MULTIDRUG EFFLUX PUMP"/>
    <property type="match status" value="1"/>
</dbReference>
<feature type="transmembrane region" description="Helical" evidence="7">
    <location>
        <begin position="169"/>
        <end position="190"/>
    </location>
</feature>
<evidence type="ECO:0000256" key="4">
    <source>
        <dbReference type="ARBA" id="ARBA00022692"/>
    </source>
</evidence>
<dbReference type="PIRSF" id="PIRSF006603">
    <property type="entry name" value="DinF"/>
    <property type="match status" value="1"/>
</dbReference>
<feature type="transmembrane region" description="Helical" evidence="7">
    <location>
        <begin position="96"/>
        <end position="117"/>
    </location>
</feature>
<sequence>MAIKNHIINMIQDKAFIRKTIAIAIPVTIQALLNTILNLIDTMMIGQLGETTIAAVGLANKVFFVFTLLLFGIVSGSSILTAQYWGKRDIKNIRKVLGISLIIGLIGAIIFVIPSLICPNLVMRIFTPSEYTIKIGAAYLSIVALSYPLTAITNAYISLLRAVNEVKAPVVISLFSILINAILNYTLIFGHFGFPALGVQGAAIGTLIARIIECISVLSVVYLKNGPAAARLKELVDFNKAFIKIFFITVSPVIANEFMWGLGVTIYSLVYGRMGDGAVAAITITQTVEQIAVVIFQGISAATAVILGNELGANKLKKADIHAKYLFILQFIGTLVIGIICIFMRWPLIGLFTVTESVAVDISKCLIVFVVYLPFKMFNLVNITGVLRSGGDTKSGLILDTTGVWLIGIPLSYLGGIALSLPIYWVYVLVLAEEIYKFILSFKRYKQKKWLKNIVEV</sequence>
<dbReference type="KEGG" id="ctae:BGI42_07195"/>
<feature type="transmembrane region" description="Helical" evidence="7">
    <location>
        <begin position="137"/>
        <end position="157"/>
    </location>
</feature>
<keyword evidence="9" id="KW-1185">Reference proteome</keyword>
<evidence type="ECO:0000256" key="2">
    <source>
        <dbReference type="ARBA" id="ARBA00022448"/>
    </source>
</evidence>
<accession>A0A1D7XJL5</accession>
<evidence type="ECO:0000256" key="6">
    <source>
        <dbReference type="ARBA" id="ARBA00023136"/>
    </source>
</evidence>
<evidence type="ECO:0000256" key="5">
    <source>
        <dbReference type="ARBA" id="ARBA00022989"/>
    </source>
</evidence>
<feature type="transmembrane region" description="Helical" evidence="7">
    <location>
        <begin position="358"/>
        <end position="375"/>
    </location>
</feature>
<evidence type="ECO:0000313" key="9">
    <source>
        <dbReference type="Proteomes" id="UP000094652"/>
    </source>
</evidence>
<dbReference type="Proteomes" id="UP000094652">
    <property type="component" value="Chromosome"/>
</dbReference>
<evidence type="ECO:0000256" key="1">
    <source>
        <dbReference type="ARBA" id="ARBA00004651"/>
    </source>
</evidence>
<dbReference type="AlphaFoldDB" id="A0A1D7XJL5"/>
<dbReference type="CDD" id="cd13134">
    <property type="entry name" value="MATE_like_8"/>
    <property type="match status" value="1"/>
</dbReference>
<organism evidence="8 9">
    <name type="scientific">Clostridium taeniosporum</name>
    <dbReference type="NCBI Taxonomy" id="394958"/>
    <lineage>
        <taxon>Bacteria</taxon>
        <taxon>Bacillati</taxon>
        <taxon>Bacillota</taxon>
        <taxon>Clostridia</taxon>
        <taxon>Eubacteriales</taxon>
        <taxon>Clostridiaceae</taxon>
        <taxon>Clostridium</taxon>
    </lineage>
</organism>
<dbReference type="InterPro" id="IPR047135">
    <property type="entry name" value="YsiQ"/>
</dbReference>